<evidence type="ECO:0000256" key="16">
    <source>
        <dbReference type="ARBA" id="ARBA00047415"/>
    </source>
</evidence>
<accession>A0A0G3WKB1</accession>
<dbReference type="Proteomes" id="UP000035337">
    <property type="component" value="Chromosome"/>
</dbReference>
<dbReference type="SUPFAM" id="SSF52402">
    <property type="entry name" value="Adenine nucleotide alpha hydrolases-like"/>
    <property type="match status" value="1"/>
</dbReference>
<keyword evidence="12" id="KW-0411">Iron-sulfur</keyword>
<evidence type="ECO:0000256" key="3">
    <source>
        <dbReference type="ARBA" id="ARBA00008207"/>
    </source>
</evidence>
<dbReference type="RefSeq" id="WP_052570399.1">
    <property type="nucleotide sequence ID" value="NZ_CP009498.1"/>
</dbReference>
<dbReference type="Pfam" id="PF02677">
    <property type="entry name" value="QueH"/>
    <property type="match status" value="1"/>
</dbReference>
<comment type="pathway">
    <text evidence="2">tRNA modification; tRNA-queuosine biosynthesis.</text>
</comment>
<dbReference type="AlphaFoldDB" id="A0A0G3WKB1"/>
<comment type="catalytic activity">
    <reaction evidence="16">
        <text>epoxyqueuosine(34) in tRNA + AH2 = queuosine(34) in tRNA + A + H2O</text>
        <dbReference type="Rhea" id="RHEA:32159"/>
        <dbReference type="Rhea" id="RHEA-COMP:18571"/>
        <dbReference type="Rhea" id="RHEA-COMP:18582"/>
        <dbReference type="ChEBI" id="CHEBI:13193"/>
        <dbReference type="ChEBI" id="CHEBI:15377"/>
        <dbReference type="ChEBI" id="CHEBI:17499"/>
        <dbReference type="ChEBI" id="CHEBI:194431"/>
        <dbReference type="ChEBI" id="CHEBI:194443"/>
        <dbReference type="EC" id="1.17.99.6"/>
    </reaction>
</comment>
<keyword evidence="8" id="KW-0479">Metal-binding</keyword>
<evidence type="ECO:0000256" key="11">
    <source>
        <dbReference type="ARBA" id="ARBA00023004"/>
    </source>
</evidence>
<dbReference type="GO" id="GO:0008616">
    <property type="term" value="P:tRNA queuosine(34) biosynthetic process"/>
    <property type="evidence" value="ECO:0007669"/>
    <property type="project" value="UniProtKB-UniPathway"/>
</dbReference>
<keyword evidence="17" id="KW-0732">Signal</keyword>
<evidence type="ECO:0000256" key="10">
    <source>
        <dbReference type="ARBA" id="ARBA00023002"/>
    </source>
</evidence>
<evidence type="ECO:0000256" key="17">
    <source>
        <dbReference type="SAM" id="SignalP"/>
    </source>
</evidence>
<dbReference type="GO" id="GO:0046872">
    <property type="term" value="F:metal ion binding"/>
    <property type="evidence" value="ECO:0007669"/>
    <property type="project" value="UniProtKB-KW"/>
</dbReference>
<dbReference type="GO" id="GO:0051539">
    <property type="term" value="F:4 iron, 4 sulfur cluster binding"/>
    <property type="evidence" value="ECO:0007669"/>
    <property type="project" value="UniProtKB-KW"/>
</dbReference>
<reference evidence="18 19" key="1">
    <citation type="submission" date="2014-09" db="EMBL/GenBank/DDBJ databases">
        <title>Complete genome sequence of Endomicrobium proavitum.</title>
        <authorList>
            <person name="Zheng H."/>
        </authorList>
    </citation>
    <scope>NUCLEOTIDE SEQUENCE [LARGE SCALE GENOMIC DNA]</scope>
    <source>
        <strain evidence="18 19">Rsa215</strain>
    </source>
</reference>
<sequence>MTRLLLHICCAPCSASAADVLKNNFDVSFYWFNPNIYDQKEYEIRKENAKRFAKELGVNFYEEDGFIYDGKKWKQESSLICENCYKLRLEKTAKFAKDNNFDAFSTSLLSSPYQKHELIKQISQKLSLEYKIDFVYKDFRPKFYEGKNSLRAKGYYLQKYCGCEKSFQEMLERKNNK</sequence>
<proteinExistence type="inferred from homology"/>
<evidence type="ECO:0000256" key="2">
    <source>
        <dbReference type="ARBA" id="ARBA00004691"/>
    </source>
</evidence>
<keyword evidence="9" id="KW-0671">Queuosine biosynthesis</keyword>
<evidence type="ECO:0000256" key="4">
    <source>
        <dbReference type="ARBA" id="ARBA00012622"/>
    </source>
</evidence>
<evidence type="ECO:0000313" key="19">
    <source>
        <dbReference type="Proteomes" id="UP000035337"/>
    </source>
</evidence>
<evidence type="ECO:0000256" key="14">
    <source>
        <dbReference type="ARBA" id="ARBA00023284"/>
    </source>
</evidence>
<evidence type="ECO:0000313" key="18">
    <source>
        <dbReference type="EMBL" id="AKL97934.1"/>
    </source>
</evidence>
<keyword evidence="7" id="KW-0819">tRNA processing</keyword>
<evidence type="ECO:0000256" key="13">
    <source>
        <dbReference type="ARBA" id="ARBA00023157"/>
    </source>
</evidence>
<keyword evidence="6" id="KW-0004">4Fe-4S</keyword>
<dbReference type="PANTHER" id="PTHR36701">
    <property type="entry name" value="EPOXYQUEUOSINE REDUCTASE QUEH"/>
    <property type="match status" value="1"/>
</dbReference>
<evidence type="ECO:0000256" key="7">
    <source>
        <dbReference type="ARBA" id="ARBA00022694"/>
    </source>
</evidence>
<evidence type="ECO:0000256" key="5">
    <source>
        <dbReference type="ARBA" id="ARBA00016895"/>
    </source>
</evidence>
<evidence type="ECO:0000256" key="1">
    <source>
        <dbReference type="ARBA" id="ARBA00002268"/>
    </source>
</evidence>
<feature type="signal peptide" evidence="17">
    <location>
        <begin position="1"/>
        <end position="17"/>
    </location>
</feature>
<gene>
    <name evidence="18" type="ORF">Epro_0555</name>
</gene>
<evidence type="ECO:0000256" key="15">
    <source>
        <dbReference type="ARBA" id="ARBA00031446"/>
    </source>
</evidence>
<dbReference type="GO" id="GO:0052693">
    <property type="term" value="F:epoxyqueuosine reductase activity"/>
    <property type="evidence" value="ECO:0007669"/>
    <property type="project" value="UniProtKB-EC"/>
</dbReference>
<feature type="chain" id="PRO_5005185982" description="Epoxyqueuosine reductase QueH" evidence="17">
    <location>
        <begin position="18"/>
        <end position="177"/>
    </location>
</feature>
<keyword evidence="10" id="KW-0560">Oxidoreductase</keyword>
<keyword evidence="14" id="KW-0676">Redox-active center</keyword>
<keyword evidence="11" id="KW-0408">Iron</keyword>
<dbReference type="EC" id="1.17.99.6" evidence="4"/>
<evidence type="ECO:0000256" key="12">
    <source>
        <dbReference type="ARBA" id="ARBA00023014"/>
    </source>
</evidence>
<evidence type="ECO:0000256" key="9">
    <source>
        <dbReference type="ARBA" id="ARBA00022785"/>
    </source>
</evidence>
<dbReference type="PANTHER" id="PTHR36701:SF1">
    <property type="entry name" value="EPOXYQUEUOSINE REDUCTASE QUEH"/>
    <property type="match status" value="1"/>
</dbReference>
<comment type="function">
    <text evidence="1">Catalyzes the conversion of epoxyqueuosine (oQ) to queuosine (Q), which is a hypermodified base found in the wobble positions of tRNA(Asp), tRNA(Asn), tRNA(His) and tRNA(Tyr).</text>
</comment>
<keyword evidence="13" id="KW-1015">Disulfide bond</keyword>
<dbReference type="OrthoDB" id="9801033at2"/>
<dbReference type="KEGG" id="epo:Epro_0555"/>
<evidence type="ECO:0000256" key="6">
    <source>
        <dbReference type="ARBA" id="ARBA00022485"/>
    </source>
</evidence>
<keyword evidence="19" id="KW-1185">Reference proteome</keyword>
<dbReference type="UniPathway" id="UPA00392"/>
<protein>
    <recommendedName>
        <fullName evidence="5">Epoxyqueuosine reductase QueH</fullName>
        <ecNumber evidence="4">1.17.99.6</ecNumber>
    </recommendedName>
    <alternativeName>
        <fullName evidence="15">Queuosine biosynthesis protein QueH</fullName>
    </alternativeName>
</protein>
<dbReference type="EMBL" id="CP009498">
    <property type="protein sequence ID" value="AKL97934.1"/>
    <property type="molecule type" value="Genomic_DNA"/>
</dbReference>
<evidence type="ECO:0000256" key="8">
    <source>
        <dbReference type="ARBA" id="ARBA00022723"/>
    </source>
</evidence>
<comment type="similarity">
    <text evidence="3">Belongs to the QueH family.</text>
</comment>
<dbReference type="STRING" id="1408281.Epro_0555"/>
<name>A0A0G3WKB1_9BACT</name>
<dbReference type="InterPro" id="IPR003828">
    <property type="entry name" value="QueH"/>
</dbReference>
<organism evidence="18 19">
    <name type="scientific">Endomicrobium proavitum</name>
    <dbReference type="NCBI Taxonomy" id="1408281"/>
    <lineage>
        <taxon>Bacteria</taxon>
        <taxon>Pseudomonadati</taxon>
        <taxon>Elusimicrobiota</taxon>
        <taxon>Endomicrobiia</taxon>
        <taxon>Endomicrobiales</taxon>
        <taxon>Endomicrobiaceae</taxon>
        <taxon>Endomicrobium</taxon>
    </lineage>
</organism>